<reference evidence="1 2" key="1">
    <citation type="submission" date="2019-02" db="EMBL/GenBank/DDBJ databases">
        <title>Deep-cultivation of Planctomycetes and their phenomic and genomic characterization uncovers novel biology.</title>
        <authorList>
            <person name="Wiegand S."/>
            <person name="Jogler M."/>
            <person name="Boedeker C."/>
            <person name="Pinto D."/>
            <person name="Vollmers J."/>
            <person name="Rivas-Marin E."/>
            <person name="Kohn T."/>
            <person name="Peeters S.H."/>
            <person name="Heuer A."/>
            <person name="Rast P."/>
            <person name="Oberbeckmann S."/>
            <person name="Bunk B."/>
            <person name="Jeske O."/>
            <person name="Meyerdierks A."/>
            <person name="Storesund J.E."/>
            <person name="Kallscheuer N."/>
            <person name="Luecker S."/>
            <person name="Lage O.M."/>
            <person name="Pohl T."/>
            <person name="Merkel B.J."/>
            <person name="Hornburger P."/>
            <person name="Mueller R.-W."/>
            <person name="Bruemmer F."/>
            <person name="Labrenz M."/>
            <person name="Spormann A.M."/>
            <person name="Op Den Camp H."/>
            <person name="Overmann J."/>
            <person name="Amann R."/>
            <person name="Jetten M.S.M."/>
            <person name="Mascher T."/>
            <person name="Medema M.H."/>
            <person name="Devos D.P."/>
            <person name="Kaster A.-K."/>
            <person name="Ovreas L."/>
            <person name="Rohde M."/>
            <person name="Galperin M.Y."/>
            <person name="Jogler C."/>
        </authorList>
    </citation>
    <scope>NUCLEOTIDE SEQUENCE [LARGE SCALE GENOMIC DNA]</scope>
    <source>
        <strain evidence="1 2">KOR42</strain>
    </source>
</reference>
<comment type="caution">
    <text evidence="1">The sequence shown here is derived from an EMBL/GenBank/DDBJ whole genome shotgun (WGS) entry which is preliminary data.</text>
</comment>
<dbReference type="RefSeq" id="WP_197441261.1">
    <property type="nucleotide sequence ID" value="NZ_SIHI01000011.1"/>
</dbReference>
<name>A0A5C5WNP1_9PLAN</name>
<evidence type="ECO:0000313" key="2">
    <source>
        <dbReference type="Proteomes" id="UP000317243"/>
    </source>
</evidence>
<proteinExistence type="predicted"/>
<dbReference type="Pfam" id="PF13814">
    <property type="entry name" value="Replic_Relax"/>
    <property type="match status" value="1"/>
</dbReference>
<evidence type="ECO:0000313" key="1">
    <source>
        <dbReference type="EMBL" id="TWT51741.1"/>
    </source>
</evidence>
<keyword evidence="2" id="KW-1185">Reference proteome</keyword>
<protein>
    <recommendedName>
        <fullName evidence="3">Replication-relaxation</fullName>
    </recommendedName>
</protein>
<sequence length="300" mass="34486">MARRGNSKGIPGIRLQDRDLDILRELGQVLWMDTRLIQCRHFHSDRTGEATRRRLRVLAANRIIESFDLQVTIRPGDGRMPRFHRLLPYAAELLVELTGVPPTRLLTSSPPKPHTVQHRAGMGETLLRFEDAREMKSLPESKWFLEYDRSESASGKSPFHERFTICYSVLDNGGKSHRVWPDALSSLNVPMKGQVSQLVLAWEFDRGTETLKQIVEKLDPYALWIASRGYREQFPSSVDVRVCFVLPSMRRLKSVIEATNMHPVAKFLRFVSFDEFTADRILSEPIWYDANGLAKRILPS</sequence>
<evidence type="ECO:0008006" key="3">
    <source>
        <dbReference type="Google" id="ProtNLM"/>
    </source>
</evidence>
<dbReference type="EMBL" id="SIHI01000011">
    <property type="protein sequence ID" value="TWT51741.1"/>
    <property type="molecule type" value="Genomic_DNA"/>
</dbReference>
<gene>
    <name evidence="1" type="ORF">KOR42_34280</name>
</gene>
<dbReference type="Proteomes" id="UP000317243">
    <property type="component" value="Unassembled WGS sequence"/>
</dbReference>
<dbReference type="AlphaFoldDB" id="A0A5C5WNP1"/>
<dbReference type="InterPro" id="IPR025855">
    <property type="entry name" value="Replic_Relax"/>
</dbReference>
<accession>A0A5C5WNP1</accession>
<organism evidence="1 2">
    <name type="scientific">Thalassoglobus neptunius</name>
    <dbReference type="NCBI Taxonomy" id="1938619"/>
    <lineage>
        <taxon>Bacteria</taxon>
        <taxon>Pseudomonadati</taxon>
        <taxon>Planctomycetota</taxon>
        <taxon>Planctomycetia</taxon>
        <taxon>Planctomycetales</taxon>
        <taxon>Planctomycetaceae</taxon>
        <taxon>Thalassoglobus</taxon>
    </lineage>
</organism>